<evidence type="ECO:0000313" key="3">
    <source>
        <dbReference type="EMBL" id="MBC8580437.1"/>
    </source>
</evidence>
<keyword evidence="1" id="KW-0812">Transmembrane</keyword>
<dbReference type="GO" id="GO:0042802">
    <property type="term" value="F:identical protein binding"/>
    <property type="evidence" value="ECO:0007669"/>
    <property type="project" value="TreeGrafter"/>
</dbReference>
<sequence length="303" mass="34807">MFSLVQLILYSVTIILGKFKNIKKGEQVSPLYWFFITFIPLISLYIILLLMYIKDIPVFLANMAIIGIMVVNVLTFYLYDRVSVMHIERTEKLLLEQQNKYYDEQFKIMNSSIKATRAIRHDLNNHIAIVSSLIEQGTSQEALQYLKDIKGSYNRNGNYVQTGNIAIDSVLNFKLQEADGQNVDVSFDISIPDTVEIPAFDIVTVLGNLLDNALDATCKLEDNRKIDLQMKYDKGRFLFKIENTYNGQVLKQDGIILTTKHNSSNHGIGLENVRKIVDKYEGMMDIEHDENKFSVTFLCYTND</sequence>
<dbReference type="PANTHER" id="PTHR40448:SF1">
    <property type="entry name" value="TWO-COMPONENT SENSOR HISTIDINE KINASE"/>
    <property type="match status" value="1"/>
</dbReference>
<feature type="domain" description="Sensor histidine kinase NatK-like C-terminal" evidence="2">
    <location>
        <begin position="199"/>
        <end position="296"/>
    </location>
</feature>
<dbReference type="Pfam" id="PF14501">
    <property type="entry name" value="HATPase_c_5"/>
    <property type="match status" value="1"/>
</dbReference>
<keyword evidence="1" id="KW-0472">Membrane</keyword>
<organism evidence="3 4">
    <name type="scientific">Zhenhengia yiwuensis</name>
    <dbReference type="NCBI Taxonomy" id="2763666"/>
    <lineage>
        <taxon>Bacteria</taxon>
        <taxon>Bacillati</taxon>
        <taxon>Bacillota</taxon>
        <taxon>Clostridia</taxon>
        <taxon>Lachnospirales</taxon>
        <taxon>Lachnospiraceae</taxon>
        <taxon>Zhenhengia</taxon>
    </lineage>
</organism>
<dbReference type="Gene3D" id="3.30.565.10">
    <property type="entry name" value="Histidine kinase-like ATPase, C-terminal domain"/>
    <property type="match status" value="1"/>
</dbReference>
<dbReference type="RefSeq" id="WP_249333223.1">
    <property type="nucleotide sequence ID" value="NZ_JACRSY010000021.1"/>
</dbReference>
<evidence type="ECO:0000256" key="1">
    <source>
        <dbReference type="SAM" id="Phobius"/>
    </source>
</evidence>
<gene>
    <name evidence="3" type="ORF">H8718_12955</name>
</gene>
<keyword evidence="4" id="KW-1185">Reference proteome</keyword>
<protein>
    <submittedName>
        <fullName evidence="3">GHKL domain-containing protein</fullName>
    </submittedName>
</protein>
<comment type="caution">
    <text evidence="3">The sequence shown here is derived from an EMBL/GenBank/DDBJ whole genome shotgun (WGS) entry which is preliminary data.</text>
</comment>
<dbReference type="AlphaFoldDB" id="A0A926ELC1"/>
<keyword evidence="1" id="KW-1133">Transmembrane helix</keyword>
<evidence type="ECO:0000313" key="4">
    <source>
        <dbReference type="Proteomes" id="UP000655830"/>
    </source>
</evidence>
<feature type="transmembrane region" description="Helical" evidence="1">
    <location>
        <begin position="59"/>
        <end position="79"/>
    </location>
</feature>
<dbReference type="Gene3D" id="1.10.287.130">
    <property type="match status" value="1"/>
</dbReference>
<dbReference type="CDD" id="cd16935">
    <property type="entry name" value="HATPase_AgrC-ComD-like"/>
    <property type="match status" value="1"/>
</dbReference>
<dbReference type="EMBL" id="JACRSY010000021">
    <property type="protein sequence ID" value="MBC8580437.1"/>
    <property type="molecule type" value="Genomic_DNA"/>
</dbReference>
<dbReference type="SUPFAM" id="SSF55874">
    <property type="entry name" value="ATPase domain of HSP90 chaperone/DNA topoisomerase II/histidine kinase"/>
    <property type="match status" value="1"/>
</dbReference>
<dbReference type="PANTHER" id="PTHR40448">
    <property type="entry name" value="TWO-COMPONENT SENSOR HISTIDINE KINASE"/>
    <property type="match status" value="1"/>
</dbReference>
<feature type="transmembrane region" description="Helical" evidence="1">
    <location>
        <begin position="31"/>
        <end position="53"/>
    </location>
</feature>
<proteinExistence type="predicted"/>
<name>A0A926ELC1_9FIRM</name>
<reference evidence="3" key="1">
    <citation type="submission" date="2020-08" db="EMBL/GenBank/DDBJ databases">
        <title>Genome public.</title>
        <authorList>
            <person name="Liu C."/>
            <person name="Sun Q."/>
        </authorList>
    </citation>
    <scope>NUCLEOTIDE SEQUENCE</scope>
    <source>
        <strain evidence="3">NSJ-12</strain>
    </source>
</reference>
<dbReference type="InterPro" id="IPR032834">
    <property type="entry name" value="NatK-like_C"/>
</dbReference>
<dbReference type="Proteomes" id="UP000655830">
    <property type="component" value="Unassembled WGS sequence"/>
</dbReference>
<accession>A0A926ELC1</accession>
<evidence type="ECO:0000259" key="2">
    <source>
        <dbReference type="Pfam" id="PF14501"/>
    </source>
</evidence>
<dbReference type="InterPro" id="IPR036890">
    <property type="entry name" value="HATPase_C_sf"/>
</dbReference>